<accession>A0A0H3I6W2</accession>
<dbReference type="Gene3D" id="2.60.40.1090">
    <property type="entry name" value="Fimbrial-type adhesion domain"/>
    <property type="match status" value="1"/>
</dbReference>
<dbReference type="EMBL" id="CP003415">
    <property type="protein sequence ID" value="AFI89671.1"/>
    <property type="molecule type" value="Genomic_DNA"/>
</dbReference>
<dbReference type="KEGG" id="pec:W5S_1579"/>
<reference evidence="4" key="3">
    <citation type="submission" date="2023-07" db="EMBL/GenBank/DDBJ databases">
        <title>Identification of Pectobacterium versatile causing blackleg of potato from New York State with a whole genome sequencing approach.</title>
        <authorList>
            <person name="Ma X."/>
            <person name="Swingle B."/>
        </authorList>
    </citation>
    <scope>NUCLEOTIDE SEQUENCE [LARGE SCALE GENOMIC DNA]</scope>
    <source>
        <strain evidence="4">NY1588A</strain>
    </source>
</reference>
<gene>
    <name evidence="1" type="ordered locus">W5S_1579</name>
    <name evidence="2" type="ORF">F6Q06_17430</name>
</gene>
<dbReference type="GO" id="GO:0007155">
    <property type="term" value="P:cell adhesion"/>
    <property type="evidence" value="ECO:0007669"/>
    <property type="project" value="InterPro"/>
</dbReference>
<sequence>MTILQGFTMKYFVFVLLFILGLPCYAGLYPVFVLEKTQGGSGNFGLLGHQELRELGTVTEFIPPPGKHITLGVKYYVGGKPYLRAHPAKHSIAVEKGETMGQAAKRAYDKWRAYNGIRTNVSNLSEACVAYALTDIPGGEYTRWESVFIPAGACLSTPPMPEWCSITVPEITLDHGVMRPGEGVKRVNQNVTMNCSGEMSVQLRLGQDKLQLAPGVVSNLSLPNTDHGRLNVTKGDTSTILTSELHLDGDVKPGSYRASTVLSVNYY</sequence>
<dbReference type="Proteomes" id="UP000008044">
    <property type="component" value="Chromosome"/>
</dbReference>
<keyword evidence="4" id="KW-1185">Reference proteome</keyword>
<reference evidence="2" key="4">
    <citation type="submission" date="2024-05" db="EMBL/GenBank/DDBJ databases">
        <title>Identification of Pectobacterium versatile causing blackleg of potato from New York State with a whole genome sequencing approach.</title>
        <authorList>
            <person name="Ma X."/>
            <person name="Swingle B."/>
        </authorList>
    </citation>
    <scope>NUCLEOTIDE SEQUENCE</scope>
    <source>
        <strain evidence="2">NY1588A</strain>
    </source>
</reference>
<protein>
    <submittedName>
        <fullName evidence="1">Exported pilin protein</fullName>
    </submittedName>
</protein>
<evidence type="ECO:0000313" key="3">
    <source>
        <dbReference type="Proteomes" id="UP000008044"/>
    </source>
</evidence>
<dbReference type="HOGENOM" id="CLU_1084615_0_0_6"/>
<proteinExistence type="predicted"/>
<evidence type="ECO:0000313" key="1">
    <source>
        <dbReference type="EMBL" id="AFI89671.1"/>
    </source>
</evidence>
<organism evidence="1 3">
    <name type="scientific">Pectobacterium parmentieri</name>
    <dbReference type="NCBI Taxonomy" id="1905730"/>
    <lineage>
        <taxon>Bacteria</taxon>
        <taxon>Pseudomonadati</taxon>
        <taxon>Pseudomonadota</taxon>
        <taxon>Gammaproteobacteria</taxon>
        <taxon>Enterobacterales</taxon>
        <taxon>Pectobacteriaceae</taxon>
        <taxon>Pectobacterium</taxon>
    </lineage>
</organism>
<reference evidence="1 3" key="1">
    <citation type="journal article" date="2012" name="J. Bacteriol.">
        <title>Genome sequence of Pectobacterium sp. strain SCC3193.</title>
        <authorList>
            <person name="Koskinen J.P."/>
            <person name="Laine P."/>
            <person name="Niemi O."/>
            <person name="Nykyri J."/>
            <person name="Harjunpaa H."/>
            <person name="Auvinen P."/>
            <person name="Paulin L."/>
            <person name="Pirhonen M."/>
            <person name="Palva T."/>
            <person name="Holm L."/>
        </authorList>
    </citation>
    <scope>NUCLEOTIDE SEQUENCE [LARGE SCALE GENOMIC DNA]</scope>
    <source>
        <strain evidence="1 3">SCC3193</strain>
    </source>
</reference>
<dbReference type="Proteomes" id="UP001194579">
    <property type="component" value="Unassembled WGS sequence"/>
</dbReference>
<evidence type="ECO:0000313" key="4">
    <source>
        <dbReference type="Proteomes" id="UP001194579"/>
    </source>
</evidence>
<dbReference type="GO" id="GO:0009289">
    <property type="term" value="C:pilus"/>
    <property type="evidence" value="ECO:0007669"/>
    <property type="project" value="InterPro"/>
</dbReference>
<dbReference type="PATRIC" id="fig|1166016.3.peg.1598"/>
<dbReference type="STRING" id="1905730.W5S_1579"/>
<dbReference type="RefSeq" id="WP_014699331.1">
    <property type="nucleotide sequence ID" value="NC_017845.1"/>
</dbReference>
<name>A0A0H3I6W2_PECPM</name>
<reference evidence="1" key="2">
    <citation type="submission" date="2012-03" db="EMBL/GenBank/DDBJ databases">
        <authorList>
            <person name="Koskinen P."/>
            <person name="Laine P."/>
            <person name="Niemi O."/>
            <person name="Nykyri J."/>
            <person name="Harjunpaa H."/>
            <person name="Auvinen P."/>
            <person name="Paulin L."/>
            <person name="Pirhonen M."/>
            <person name="Palva T."/>
            <person name="Holm L."/>
        </authorList>
    </citation>
    <scope>NUCLEOTIDE SEQUENCE</scope>
    <source>
        <strain evidence="1">SCC3193</strain>
    </source>
</reference>
<dbReference type="EMBL" id="WABS01000039">
    <property type="protein sequence ID" value="MBI0556253.1"/>
    <property type="molecule type" value="Genomic_DNA"/>
</dbReference>
<dbReference type="InterPro" id="IPR036937">
    <property type="entry name" value="Adhesion_dom_fimbrial_sf"/>
</dbReference>
<evidence type="ECO:0000313" key="2">
    <source>
        <dbReference type="EMBL" id="MBI0556253.1"/>
    </source>
</evidence>
<dbReference type="AlphaFoldDB" id="A0A0H3I6W2"/>
<dbReference type="eggNOG" id="ENOG5033BCI">
    <property type="taxonomic scope" value="Bacteria"/>
</dbReference>